<reference evidence="2 3" key="1">
    <citation type="submission" date="2019-12" db="EMBL/GenBank/DDBJ databases">
        <title>Hymenobacter sp. HMF4947 Genome sequencing and assembly.</title>
        <authorList>
            <person name="Kang H."/>
            <person name="Cha I."/>
            <person name="Kim H."/>
            <person name="Joh K."/>
        </authorList>
    </citation>
    <scope>NUCLEOTIDE SEQUENCE [LARGE SCALE GENOMIC DNA]</scope>
    <source>
        <strain evidence="2 3">HMF4947</strain>
    </source>
</reference>
<keyword evidence="1" id="KW-0732">Signal</keyword>
<comment type="caution">
    <text evidence="2">The sequence shown here is derived from an EMBL/GenBank/DDBJ whole genome shotgun (WGS) entry which is preliminary data.</text>
</comment>
<evidence type="ECO:0000256" key="1">
    <source>
        <dbReference type="SAM" id="SignalP"/>
    </source>
</evidence>
<keyword evidence="3" id="KW-1185">Reference proteome</keyword>
<dbReference type="InterPro" id="IPR008969">
    <property type="entry name" value="CarboxyPept-like_regulatory"/>
</dbReference>
<evidence type="ECO:0000313" key="2">
    <source>
        <dbReference type="EMBL" id="MVN76174.1"/>
    </source>
</evidence>
<dbReference type="Gene3D" id="2.60.40.1120">
    <property type="entry name" value="Carboxypeptidase-like, regulatory domain"/>
    <property type="match status" value="1"/>
</dbReference>
<name>A0A7K1TCM8_9BACT</name>
<gene>
    <name evidence="2" type="ORF">GO988_07540</name>
</gene>
<organism evidence="2 3">
    <name type="scientific">Hymenobacter ginkgonis</name>
    <dbReference type="NCBI Taxonomy" id="2682976"/>
    <lineage>
        <taxon>Bacteria</taxon>
        <taxon>Pseudomonadati</taxon>
        <taxon>Bacteroidota</taxon>
        <taxon>Cytophagia</taxon>
        <taxon>Cytophagales</taxon>
        <taxon>Hymenobacteraceae</taxon>
        <taxon>Hymenobacter</taxon>
    </lineage>
</organism>
<protein>
    <recommendedName>
        <fullName evidence="4">Carboxypeptidase-like regulatory domain-containing protein</fullName>
    </recommendedName>
</protein>
<accession>A0A7K1TCM8</accession>
<dbReference type="SUPFAM" id="SSF49464">
    <property type="entry name" value="Carboxypeptidase regulatory domain-like"/>
    <property type="match status" value="1"/>
</dbReference>
<dbReference type="Pfam" id="PF13715">
    <property type="entry name" value="CarbopepD_reg_2"/>
    <property type="match status" value="1"/>
</dbReference>
<dbReference type="AlphaFoldDB" id="A0A7K1TCM8"/>
<feature type="chain" id="PRO_5029481201" description="Carboxypeptidase-like regulatory domain-containing protein" evidence="1">
    <location>
        <begin position="22"/>
        <end position="288"/>
    </location>
</feature>
<proteinExistence type="predicted"/>
<dbReference type="RefSeq" id="WP_157563798.1">
    <property type="nucleotide sequence ID" value="NZ_WQKZ01000002.1"/>
</dbReference>
<dbReference type="Proteomes" id="UP000441336">
    <property type="component" value="Unassembled WGS sequence"/>
</dbReference>
<feature type="signal peptide" evidence="1">
    <location>
        <begin position="1"/>
        <end position="21"/>
    </location>
</feature>
<evidence type="ECO:0000313" key="3">
    <source>
        <dbReference type="Proteomes" id="UP000441336"/>
    </source>
</evidence>
<sequence>MLRSLLVAFLLILLAPATTLAQSISGRVTDAITGQPLPFVNIGVVAKALGTVSSAQGTYQLACPDKLAADTVRISSLGYRTLNVLLRQLATQPNLALSRAPVALAEVQVQAKNLFKRTRTLGFTGNSESATMSIKSTDLGAQVGTVIYLKHKPSKVLTANFNVAFNRAGKVTFRLNLYRLDAQGKPTDEKLLRREVVLNTDVTKGPISIDLAADKIILEEDFLLAIEWIGGADAAKIQQGLAFSAGLGYANNDIYFRTVSQAAWERLSAGAVLAGMQPKLGFFVTVQD</sequence>
<evidence type="ECO:0008006" key="4">
    <source>
        <dbReference type="Google" id="ProtNLM"/>
    </source>
</evidence>
<dbReference type="EMBL" id="WQKZ01000002">
    <property type="protein sequence ID" value="MVN76174.1"/>
    <property type="molecule type" value="Genomic_DNA"/>
</dbReference>